<keyword evidence="3" id="KW-1185">Reference proteome</keyword>
<sequence>MPAASRSLAPAASAPSRHPVTALAVSAAPSAVPSLCAVPVSNTVPGAAAASAPAAALDAAPPSSLDFWIKGASDLQVAFDFLTPPSRRVASDLLVGSYEEIFGDLCDADYSQAEAFQSICLQDASRRAAGRCSSSDLALFLRGHAEFVLECSLPGPPPGSPAEGSGPCFPPLIREVGRKFAKATFLRHRQPVHPLSRDAAFLMVVSFGRANFRLDLRSVELALEAVLGARGGLLQVVRLAERVFRFSVCSKQSVWTFSRL</sequence>
<dbReference type="EMBL" id="CM000883">
    <property type="protein sequence ID" value="PNT62994.1"/>
    <property type="molecule type" value="Genomic_DNA"/>
</dbReference>
<reference evidence="1 2" key="1">
    <citation type="journal article" date="2010" name="Nature">
        <title>Genome sequencing and analysis of the model grass Brachypodium distachyon.</title>
        <authorList>
            <consortium name="International Brachypodium Initiative"/>
        </authorList>
    </citation>
    <scope>NUCLEOTIDE SEQUENCE [LARGE SCALE GENOMIC DNA]</scope>
    <source>
        <strain evidence="1">Bd21</strain>
        <strain evidence="2">cv. Bd21</strain>
    </source>
</reference>
<reference evidence="2" key="3">
    <citation type="submission" date="2018-08" db="UniProtKB">
        <authorList>
            <consortium name="EnsemblPlants"/>
        </authorList>
    </citation>
    <scope>IDENTIFICATION</scope>
    <source>
        <strain evidence="2">cv. Bd21</strain>
    </source>
</reference>
<dbReference type="GeneID" id="112272480"/>
<dbReference type="Gramene" id="PNT62994">
    <property type="protein sequence ID" value="PNT62994"/>
    <property type="gene ID" value="BRADI_4g10356v3"/>
</dbReference>
<reference evidence="1" key="2">
    <citation type="submission" date="2017-06" db="EMBL/GenBank/DDBJ databases">
        <title>WGS assembly of Brachypodium distachyon.</title>
        <authorList>
            <consortium name="The International Brachypodium Initiative"/>
            <person name="Lucas S."/>
            <person name="Harmon-Smith M."/>
            <person name="Lail K."/>
            <person name="Tice H."/>
            <person name="Grimwood J."/>
            <person name="Bruce D."/>
            <person name="Barry K."/>
            <person name="Shu S."/>
            <person name="Lindquist E."/>
            <person name="Wang M."/>
            <person name="Pitluck S."/>
            <person name="Vogel J.P."/>
            <person name="Garvin D.F."/>
            <person name="Mockler T.C."/>
            <person name="Schmutz J."/>
            <person name="Rokhsar D."/>
            <person name="Bevan M.W."/>
        </authorList>
    </citation>
    <scope>NUCLEOTIDE SEQUENCE</scope>
    <source>
        <strain evidence="1">Bd21</strain>
    </source>
</reference>
<dbReference type="ExpressionAtlas" id="A0A2K2CLT7">
    <property type="expression patterns" value="baseline"/>
</dbReference>
<dbReference type="RefSeq" id="XP_024319150.1">
    <property type="nucleotide sequence ID" value="XM_024463382.1"/>
</dbReference>
<protein>
    <submittedName>
        <fullName evidence="1 2">Uncharacterized protein</fullName>
    </submittedName>
</protein>
<organism evidence="1">
    <name type="scientific">Brachypodium distachyon</name>
    <name type="common">Purple false brome</name>
    <name type="synonym">Trachynia distachya</name>
    <dbReference type="NCBI Taxonomy" id="15368"/>
    <lineage>
        <taxon>Eukaryota</taxon>
        <taxon>Viridiplantae</taxon>
        <taxon>Streptophyta</taxon>
        <taxon>Embryophyta</taxon>
        <taxon>Tracheophyta</taxon>
        <taxon>Spermatophyta</taxon>
        <taxon>Magnoliopsida</taxon>
        <taxon>Liliopsida</taxon>
        <taxon>Poales</taxon>
        <taxon>Poaceae</taxon>
        <taxon>BOP clade</taxon>
        <taxon>Pooideae</taxon>
        <taxon>Stipodae</taxon>
        <taxon>Brachypodieae</taxon>
        <taxon>Brachypodium</taxon>
    </lineage>
</organism>
<dbReference type="AlphaFoldDB" id="A0A2K2CLT7"/>
<dbReference type="Proteomes" id="UP000008810">
    <property type="component" value="Chromosome 4"/>
</dbReference>
<name>A0A2K2CLT7_BRADI</name>
<evidence type="ECO:0000313" key="1">
    <source>
        <dbReference type="EMBL" id="PNT62994.1"/>
    </source>
</evidence>
<evidence type="ECO:0000313" key="3">
    <source>
        <dbReference type="Proteomes" id="UP000008810"/>
    </source>
</evidence>
<evidence type="ECO:0000313" key="2">
    <source>
        <dbReference type="EnsemblPlants" id="PNT62994"/>
    </source>
</evidence>
<dbReference type="EnsemblPlants" id="PNT62994">
    <property type="protein sequence ID" value="PNT62994"/>
    <property type="gene ID" value="BRADI_4g10356v3"/>
</dbReference>
<proteinExistence type="predicted"/>
<gene>
    <name evidence="2" type="primary">LOC112272480</name>
    <name evidence="1" type="ORF">BRADI_4g10356v3</name>
</gene>
<accession>A0A2K2CLT7</accession>